<comment type="caution">
    <text evidence="1">The sequence shown here is derived from an EMBL/GenBank/DDBJ whole genome shotgun (WGS) entry which is preliminary data.</text>
</comment>
<evidence type="ECO:0000313" key="1">
    <source>
        <dbReference type="EMBL" id="KAJ9664663.1"/>
    </source>
</evidence>
<organism evidence="1 2">
    <name type="scientific">Neophaeococcomyces mojaviensis</name>
    <dbReference type="NCBI Taxonomy" id="3383035"/>
    <lineage>
        <taxon>Eukaryota</taxon>
        <taxon>Fungi</taxon>
        <taxon>Dikarya</taxon>
        <taxon>Ascomycota</taxon>
        <taxon>Pezizomycotina</taxon>
        <taxon>Eurotiomycetes</taxon>
        <taxon>Chaetothyriomycetidae</taxon>
        <taxon>Chaetothyriales</taxon>
        <taxon>Chaetothyriales incertae sedis</taxon>
        <taxon>Neophaeococcomyces</taxon>
    </lineage>
</organism>
<protein>
    <submittedName>
        <fullName evidence="1">Signal recognition particle subunit SRP72</fullName>
    </submittedName>
</protein>
<name>A0ACC3AKU7_9EURO</name>
<proteinExistence type="predicted"/>
<keyword evidence="2" id="KW-1185">Reference proteome</keyword>
<accession>A0ACC3AKU7</accession>
<gene>
    <name evidence="1" type="primary">srp72</name>
    <name evidence="1" type="ORF">H2198_000009</name>
</gene>
<dbReference type="EMBL" id="JAPDRQ010000001">
    <property type="protein sequence ID" value="KAJ9664663.1"/>
    <property type="molecule type" value="Genomic_DNA"/>
</dbReference>
<reference evidence="1" key="1">
    <citation type="submission" date="2022-10" db="EMBL/GenBank/DDBJ databases">
        <title>Culturing micro-colonial fungi from biological soil crusts in the Mojave desert and describing Neophaeococcomyces mojavensis, and introducing the new genera and species Taxawa tesnikishii.</title>
        <authorList>
            <person name="Kurbessoian T."/>
            <person name="Stajich J.E."/>
        </authorList>
    </citation>
    <scope>NUCLEOTIDE SEQUENCE</scope>
    <source>
        <strain evidence="1">JES_112</strain>
    </source>
</reference>
<evidence type="ECO:0000313" key="2">
    <source>
        <dbReference type="Proteomes" id="UP001172386"/>
    </source>
</evidence>
<sequence length="650" mass="70716">MASTNSSLASLLKKTTTDDHDAFLQASEQTLQSSKDDSQAQQVKAIALLKLERYTDASKYFEQNQRLQKELPEAYAYCLYKSGNFEGAAQIASGVQESRGAQHIALQAAYRAENWDVANQSYEKLMKQRRPDEEFDLRVNKLALEAEGLWLEKLSAAAAPKATRQDLDAFETAYNAACISVSKGQLLEADVLLKRAISTCEHHAELSPQDKAVELAPLKAQRVFVLQKLGNSEEASSVAKEVEAILDGVSVDAATRKLAQNNVTTTAGDITNPFITHKLFNQSSLPKNERLFSNQSSALTSNERTIQLQTFKYDGLIAAARKRLSGDSLPSVSSDVLLMSMFSAAAHARSEVSKAAINKVLPELEKRPNDVGLVVTLVQMYVLIGNTTAAVDLMHTFFTRLEASGTEKDKDIRNSPGLVGLMVSLYRSQGRRSQLKQELAKSASYWRSKSKAPPSLLRAAGVALLESSNSEDAKAASEIFDKLYSQEPNDRSTVAGYVASHASAPTSDIKSLATKLTPISDLTAGIDIDALENAGIPQSANALAIAQAGQGRKRAAVDSLTSNKKKRIRKSRLPKDYDPNKKPDPERWLPLRDRSTYKPKKKKGKKDDRTQGGGNVNEALDISKQPTGAGSEVVTGNTGGGKKNKKKGKK</sequence>
<dbReference type="Proteomes" id="UP001172386">
    <property type="component" value="Unassembled WGS sequence"/>
</dbReference>